<dbReference type="AlphaFoldDB" id="A0A1G1WB84"/>
<evidence type="ECO:0000313" key="2">
    <source>
        <dbReference type="EMBL" id="OGY24958.1"/>
    </source>
</evidence>
<dbReference type="SUPFAM" id="SSF53067">
    <property type="entry name" value="Actin-like ATPase domain"/>
    <property type="match status" value="1"/>
</dbReference>
<dbReference type="EMBL" id="MHCS01000057">
    <property type="protein sequence ID" value="OGY24958.1"/>
    <property type="molecule type" value="Genomic_DNA"/>
</dbReference>
<accession>A0A1G1WB84</accession>
<feature type="domain" description="Gcp-like" evidence="1">
    <location>
        <begin position="37"/>
        <end position="85"/>
    </location>
</feature>
<dbReference type="Gene3D" id="3.30.420.40">
    <property type="match status" value="1"/>
</dbReference>
<dbReference type="InterPro" id="IPR000905">
    <property type="entry name" value="Gcp-like_dom"/>
</dbReference>
<sequence length="94" mass="10251">MDLKLFINTTVAKKAIVSLLGKDGKFVDQEEADEPLVAIEKLLKKTNTKLENLDEISSHPGPGSFTGLRIGAAVAQTLNFALGKKTKPPKIRYE</sequence>
<dbReference type="Proteomes" id="UP000176389">
    <property type="component" value="Unassembled WGS sequence"/>
</dbReference>
<name>A0A1G1WB84_9BACT</name>
<organism evidence="2 3">
    <name type="scientific">Candidatus Woykebacteria bacterium RBG_16_43_9</name>
    <dbReference type="NCBI Taxonomy" id="1802596"/>
    <lineage>
        <taxon>Bacteria</taxon>
        <taxon>Candidatus Woykeibacteriota</taxon>
    </lineage>
</organism>
<dbReference type="Pfam" id="PF00814">
    <property type="entry name" value="TsaD"/>
    <property type="match status" value="1"/>
</dbReference>
<protein>
    <recommendedName>
        <fullName evidence="1">Gcp-like domain-containing protein</fullName>
    </recommendedName>
</protein>
<reference evidence="2 3" key="1">
    <citation type="journal article" date="2016" name="Nat. Commun.">
        <title>Thousands of microbial genomes shed light on interconnected biogeochemical processes in an aquifer system.</title>
        <authorList>
            <person name="Anantharaman K."/>
            <person name="Brown C.T."/>
            <person name="Hug L.A."/>
            <person name="Sharon I."/>
            <person name="Castelle C.J."/>
            <person name="Probst A.J."/>
            <person name="Thomas B.C."/>
            <person name="Singh A."/>
            <person name="Wilkins M.J."/>
            <person name="Karaoz U."/>
            <person name="Brodie E.L."/>
            <person name="Williams K.H."/>
            <person name="Hubbard S.S."/>
            <person name="Banfield J.F."/>
        </authorList>
    </citation>
    <scope>NUCLEOTIDE SEQUENCE [LARGE SCALE GENOMIC DNA]</scope>
</reference>
<comment type="caution">
    <text evidence="2">The sequence shown here is derived from an EMBL/GenBank/DDBJ whole genome shotgun (WGS) entry which is preliminary data.</text>
</comment>
<evidence type="ECO:0000259" key="1">
    <source>
        <dbReference type="Pfam" id="PF00814"/>
    </source>
</evidence>
<gene>
    <name evidence="2" type="ORF">A2Z11_04810</name>
</gene>
<dbReference type="InterPro" id="IPR043129">
    <property type="entry name" value="ATPase_NBD"/>
</dbReference>
<dbReference type="STRING" id="1802596.A2Z11_04810"/>
<proteinExistence type="predicted"/>
<evidence type="ECO:0000313" key="3">
    <source>
        <dbReference type="Proteomes" id="UP000176389"/>
    </source>
</evidence>